<evidence type="ECO:0000256" key="6">
    <source>
        <dbReference type="ARBA" id="ARBA00022801"/>
    </source>
</evidence>
<keyword evidence="5" id="KW-0418">Kinase</keyword>
<keyword evidence="2" id="KW-0597">Phosphoprotein</keyword>
<evidence type="ECO:0000313" key="9">
    <source>
        <dbReference type="Proteomes" id="UP000053244"/>
    </source>
</evidence>
<keyword evidence="4" id="KW-0677">Repeat</keyword>
<dbReference type="Proteomes" id="UP000053244">
    <property type="component" value="Unassembled WGS sequence"/>
</dbReference>
<evidence type="ECO:0000256" key="1">
    <source>
        <dbReference type="ARBA" id="ARBA00012513"/>
    </source>
</evidence>
<keyword evidence="6" id="KW-0378">Hydrolase</keyword>
<dbReference type="InterPro" id="IPR030665">
    <property type="entry name" value="KaiC"/>
</dbReference>
<reference evidence="8 9" key="1">
    <citation type="submission" date="2015-10" db="EMBL/GenBank/DDBJ databases">
        <authorList>
            <person name="Gilbert D.G."/>
        </authorList>
    </citation>
    <scope>NUCLEOTIDE SEQUENCE [LARGE SCALE GENOMIC DNA]</scope>
    <source>
        <strain evidence="8 9">NRRL B-16712</strain>
    </source>
</reference>
<evidence type="ECO:0000256" key="2">
    <source>
        <dbReference type="ARBA" id="ARBA00022553"/>
    </source>
</evidence>
<dbReference type="AlphaFoldDB" id="A0A101JKR9"/>
<dbReference type="PIRSF" id="PIRSF039117">
    <property type="entry name" value="KaiC"/>
    <property type="match status" value="1"/>
</dbReference>
<proteinExistence type="predicted"/>
<comment type="caution">
    <text evidence="8">The sequence shown here is derived from an EMBL/GenBank/DDBJ whole genome shotgun (WGS) entry which is preliminary data.</text>
</comment>
<dbReference type="InterPro" id="IPR051347">
    <property type="entry name" value="Circadian_clock_KaiC-rel"/>
</dbReference>
<dbReference type="InterPro" id="IPR014774">
    <property type="entry name" value="KaiC-like_dom"/>
</dbReference>
<keyword evidence="9" id="KW-1185">Reference proteome</keyword>
<evidence type="ECO:0000256" key="3">
    <source>
        <dbReference type="ARBA" id="ARBA00022679"/>
    </source>
</evidence>
<dbReference type="Pfam" id="PF06745">
    <property type="entry name" value="ATPase"/>
    <property type="match status" value="2"/>
</dbReference>
<dbReference type="InterPro" id="IPR010624">
    <property type="entry name" value="KaiC_dom"/>
</dbReference>
<dbReference type="GO" id="GO:0004674">
    <property type="term" value="F:protein serine/threonine kinase activity"/>
    <property type="evidence" value="ECO:0007669"/>
    <property type="project" value="UniProtKB-EC"/>
</dbReference>
<sequence length="488" mass="53123">MTRMSTGLADLDLVLGGGLDRGSVIVVAGPPGAGKTIMAQQICFANATPEHKAIYYTTLSEPHSKLVDHLSGFDFFEPEHLGTRVEYVHLGDMLRHSAEHDLTPLVDEVVRKSFDDQPAVVVIDSVKMLRDFVSEHDLRMALYDLNSRVAQAGTVLLLLGEYTAEEMLTGVEFALADGILQLSYEPREPIDRRGLRVIKMRGAAHLAGAHTIHITGAGFEVHPRIESMLPPEVVPEKGRIPSGINGLDTLMDGGIPRTDATLLLGPSGVGKTIAGLRFIAEGITQGERCLYISFQDTADQLLTTAEKFGWDLQAARNDGRLVISHVPMGNLDLDGLSSVTRHGLADGTTRRIVIDSLAEMVNAARETERFPAYLRNLLGLIRTSGASLWVTSETRTFGPITEPLVGLMFLFQNVIQIRYIELCDGVGRAVNVVKMRNSRHDQGIHACDLTDEGLQIEDKYDAVTGILGWSTLRACAKPVSVDGCGHKS</sequence>
<dbReference type="PANTHER" id="PTHR42926">
    <property type="match status" value="1"/>
</dbReference>
<feature type="domain" description="KaiC" evidence="7">
    <location>
        <begin position="238"/>
        <end position="470"/>
    </location>
</feature>
<feature type="domain" description="KaiC" evidence="7">
    <location>
        <begin position="2"/>
        <end position="235"/>
    </location>
</feature>
<dbReference type="PROSITE" id="PS51146">
    <property type="entry name" value="KAIC"/>
    <property type="match status" value="2"/>
</dbReference>
<dbReference type="GO" id="GO:0005524">
    <property type="term" value="F:ATP binding"/>
    <property type="evidence" value="ECO:0007669"/>
    <property type="project" value="InterPro"/>
</dbReference>
<dbReference type="EMBL" id="LLZH01000288">
    <property type="protein sequence ID" value="KUL28548.1"/>
    <property type="molecule type" value="Genomic_DNA"/>
</dbReference>
<name>A0A101JKR9_9ACTN</name>
<evidence type="ECO:0000259" key="7">
    <source>
        <dbReference type="PROSITE" id="PS51146"/>
    </source>
</evidence>
<keyword evidence="3" id="KW-0808">Transferase</keyword>
<dbReference type="PANTHER" id="PTHR42926:SF1">
    <property type="entry name" value="CIRCADIAN CLOCK OSCILLATOR PROTEIN KAIC 1"/>
    <property type="match status" value="1"/>
</dbReference>
<dbReference type="OrthoDB" id="9783783at2"/>
<dbReference type="EC" id="2.7.11.1" evidence="1"/>
<evidence type="ECO:0000313" key="8">
    <source>
        <dbReference type="EMBL" id="KUL28548.1"/>
    </source>
</evidence>
<dbReference type="InterPro" id="IPR027417">
    <property type="entry name" value="P-loop_NTPase"/>
</dbReference>
<gene>
    <name evidence="8" type="ORF">ADL15_31890</name>
</gene>
<dbReference type="Gene3D" id="3.40.50.300">
    <property type="entry name" value="P-loop containing nucleotide triphosphate hydrolases"/>
    <property type="match status" value="2"/>
</dbReference>
<accession>A0A101JKR9</accession>
<organism evidence="8 9">
    <name type="scientific">Actinoplanes awajinensis subsp. mycoplanecinus</name>
    <dbReference type="NCBI Taxonomy" id="135947"/>
    <lineage>
        <taxon>Bacteria</taxon>
        <taxon>Bacillati</taxon>
        <taxon>Actinomycetota</taxon>
        <taxon>Actinomycetes</taxon>
        <taxon>Micromonosporales</taxon>
        <taxon>Micromonosporaceae</taxon>
        <taxon>Actinoplanes</taxon>
    </lineage>
</organism>
<evidence type="ECO:0000256" key="5">
    <source>
        <dbReference type="ARBA" id="ARBA00022777"/>
    </source>
</evidence>
<dbReference type="GO" id="GO:0016787">
    <property type="term" value="F:hydrolase activity"/>
    <property type="evidence" value="ECO:0007669"/>
    <property type="project" value="UniProtKB-KW"/>
</dbReference>
<protein>
    <recommendedName>
        <fullName evidence="1">non-specific serine/threonine protein kinase</fullName>
        <ecNumber evidence="1">2.7.11.1</ecNumber>
    </recommendedName>
</protein>
<evidence type="ECO:0000256" key="4">
    <source>
        <dbReference type="ARBA" id="ARBA00022737"/>
    </source>
</evidence>
<dbReference type="SUPFAM" id="SSF52540">
    <property type="entry name" value="P-loop containing nucleoside triphosphate hydrolases"/>
    <property type="match status" value="2"/>
</dbReference>